<feature type="compositionally biased region" description="Polar residues" evidence="2">
    <location>
        <begin position="975"/>
        <end position="995"/>
    </location>
</feature>
<feature type="compositionally biased region" description="Basic and acidic residues" evidence="2">
    <location>
        <begin position="916"/>
        <end position="928"/>
    </location>
</feature>
<feature type="transmembrane region" description="Helical" evidence="3">
    <location>
        <begin position="95"/>
        <end position="115"/>
    </location>
</feature>
<dbReference type="Gene3D" id="1.10.510.10">
    <property type="entry name" value="Transferase(Phosphotransferase) domain 1"/>
    <property type="match status" value="1"/>
</dbReference>
<dbReference type="CDD" id="cd05121">
    <property type="entry name" value="ABC1_ADCK3-like"/>
    <property type="match status" value="1"/>
</dbReference>
<proteinExistence type="inferred from homology"/>
<dbReference type="GO" id="GO:0005524">
    <property type="term" value="F:ATP binding"/>
    <property type="evidence" value="ECO:0007669"/>
    <property type="project" value="InterPro"/>
</dbReference>
<feature type="transmembrane region" description="Helical" evidence="3">
    <location>
        <begin position="6"/>
        <end position="26"/>
    </location>
</feature>
<dbReference type="eggNOG" id="KOG1965">
    <property type="taxonomic scope" value="Eukaryota"/>
</dbReference>
<reference evidence="5" key="1">
    <citation type="submission" date="2017-04" db="EMBL/GenBank/DDBJ databases">
        <title>Population genomics of picophytoplankton unveils novel chromosome hypervariability.</title>
        <authorList>
            <consortium name="DOE Joint Genome Institute"/>
            <person name="Blanc-Mathieu R."/>
            <person name="Krasovec M."/>
            <person name="Hebrard M."/>
            <person name="Yau S."/>
            <person name="Desgranges E."/>
            <person name="Martin J."/>
            <person name="Schackwitz W."/>
            <person name="Kuo A."/>
            <person name="Salin G."/>
            <person name="Donnadieu C."/>
            <person name="Desdevises Y."/>
            <person name="Sanchez-Ferandin S."/>
            <person name="Moreau H."/>
            <person name="Rivals E."/>
            <person name="Grigoriev I.V."/>
            <person name="Grimsley N."/>
            <person name="Eyre-Walker A."/>
            <person name="Piganeau G."/>
        </authorList>
    </citation>
    <scope>NUCLEOTIDE SEQUENCE [LARGE SCALE GENOMIC DNA]</scope>
    <source>
        <strain evidence="5">RCC 1115</strain>
    </source>
</reference>
<sequence length="1603" mass="178711">MKDLITQPIISALLGGGIGYACLFWLKNSRQDHLVDITITLFAGYISFMLAENVIKCSGVLAVVVLGWVVSAKGRTHFKGHVQHSMHHFWEMLTYAANTIVFILAGFLIVADILVGELEIKWSDLGWGVLLYMALNVVRLITTAMLYPFMNMFKAHKLTVRETAIAVWAGLRGAVGLALALVVVEDDTHFSARQRGLTLALVSCEVCGTLFINATTSATMLRLVGLLTPGLSHDRALAAARKAIHERALQHYDEQLEQTGAQYLGAPDFTAVKQLVPFLRQQIGEETEIEFKMEIAKMDAQLMAEMRCRFLHGLTTEIWKMLEDDLIDSMVASALLIAIERARDKASSMSLCDLIEFNKFMKMNRVKLRVVKWFDRSKFRKKILDALRYLKLIDQAWMATRRQMQGLHAIISAHRLTSEQFKALLGENAQKKEDEAFSEEAKIGSQETPSIAVLAREFTIKKAIEQPNANLTNETSLKSNHVRDVLEESNIEVAQAVEMLKEMQLSHNAVARSLRSEALAREILEVTMIETKLLTHTGLLDESEGSMLQAEHDAYLRRIIRHPLPPSRTSPGRILAAVPLFDFTQRVGIKSRELRKKYLRETDVLEFKPGDVILDPSERLHDGILVVGNGVVCLSDSNNPENCITMGCKSHPFAWALALYECLANWHHVGEEPLRSGLRAVAQANMYGFIVPKSLLDSLHADLRESETLEYMWRTVVGVFAETIFVKGLHDTLPGVTPASIVRAGKLIKVSKGTKLEHHERQVVILLEGKLYNESVGEVMAPCVMTFKKCDMRGATKGANELEHKLESRLGALKFGKNGLVRGSSSNLMALSTIQETQSARSISGTEKPATDDDVICGFESMTDLLLFVVPSKDKFIERSQMGAFKRTSATSAKKEAFLRTLTKNMHSSTVSPATRRSEREKREHNLDDSAGLSKALEFDIESGTESKSTQRRFSMQLERRTATTDDLAAEDPRTQLTSDSIPSMTSEDANQATIASDDIGPLRGGWDVNDERDSSRRRATRVSATARPTPDAANVDELAMQSGACAIAPKYSPGEIRRRALRDPLEATKTALRCAEILMNAATFTSGLALDAFYEQEKVVSRSEQLRVQLANLGPSFVKAGQVLANRPDIVRSDYMEELCKLQDDVPAFDNATAFAIIENELGQPIDAVFSKISKDPIAAASLGQVYRATLRESGEEVAVKVQRPGIEPIIFRDLLLFRTLAFFVNGYSIRALGCNAQLIVDEFGEKLLEELDYVQEGRNLSDFYENFKNDPIVKIPKFYKDFSGAKVLTMEWIDGIRCTDPRGIVAAGIDVEQFIKVGVVSGLRQLLEFGLFHGDPHPGNIFAMRDGRIAYVDFGNVAQLTQTNKEVLIDAVVHAVNEDYDAMAGDFIRLGFLSPGTDVRPIVPALENIWQDARTASLANFNFRTVTSSFNKLVYQYPIRIPERFSLVIRSLLTQEGICLTLNPEFKFLEVAYPYVAKRLLTDRDVSLRERLIQVLFKQDKFQWRRLENLIDLARDGGGNLDLTDTVTDGARLLITDAKLRTQLLLALTEDDRLQVEEVSRLLAALRSEIDVQKIVSSSIGDGPNIARKLALSWSSRVLAE</sequence>
<feature type="transmembrane region" description="Helical" evidence="3">
    <location>
        <begin position="165"/>
        <end position="184"/>
    </location>
</feature>
<name>A0A1Y5HYV0_OSTTA</name>
<keyword evidence="3" id="KW-1133">Transmembrane helix</keyword>
<feature type="region of interest" description="Disordered" evidence="2">
    <location>
        <begin position="902"/>
        <end position="1031"/>
    </location>
</feature>
<comment type="similarity">
    <text evidence="1">Belongs to the protein kinase superfamily. ADCK protein kinase family.</text>
</comment>
<dbReference type="InterPro" id="IPR004147">
    <property type="entry name" value="ABC1_dom"/>
</dbReference>
<protein>
    <recommendedName>
        <fullName evidence="4">Protein kinase domain-containing protein</fullName>
    </recommendedName>
</protein>
<dbReference type="SUPFAM" id="SSF56112">
    <property type="entry name" value="Protein kinase-like (PK-like)"/>
    <property type="match status" value="1"/>
</dbReference>
<gene>
    <name evidence="5" type="ORF">BE221DRAFT_61373</name>
</gene>
<keyword evidence="3" id="KW-0472">Membrane</keyword>
<feature type="compositionally biased region" description="Polar residues" evidence="2">
    <location>
        <begin position="944"/>
        <end position="954"/>
    </location>
</feature>
<dbReference type="PROSITE" id="PS50011">
    <property type="entry name" value="PROTEIN_KINASE_DOM"/>
    <property type="match status" value="1"/>
</dbReference>
<feature type="domain" description="Protein kinase" evidence="4">
    <location>
        <begin position="1173"/>
        <end position="1568"/>
    </location>
</feature>
<accession>A0A1Y5HYV0</accession>
<dbReference type="Pfam" id="PF03109">
    <property type="entry name" value="ABC1"/>
    <property type="match status" value="1"/>
</dbReference>
<evidence type="ECO:0000313" key="5">
    <source>
        <dbReference type="EMBL" id="OUS42428.1"/>
    </source>
</evidence>
<dbReference type="InterPro" id="IPR011009">
    <property type="entry name" value="Kinase-like_dom_sf"/>
</dbReference>
<keyword evidence="3" id="KW-0812">Transmembrane</keyword>
<dbReference type="PANTHER" id="PTHR10566:SF53">
    <property type="entry name" value="PROTEIN ACTIVITY OF BC1 COMPLEX KINASE 1, CHLOROPLASTIC"/>
    <property type="match status" value="1"/>
</dbReference>
<dbReference type="PROSITE" id="PS51257">
    <property type="entry name" value="PROKAR_LIPOPROTEIN"/>
    <property type="match status" value="1"/>
</dbReference>
<feature type="compositionally biased region" description="Polar residues" evidence="2">
    <location>
        <begin position="902"/>
        <end position="915"/>
    </location>
</feature>
<evidence type="ECO:0000256" key="1">
    <source>
        <dbReference type="ARBA" id="ARBA00009670"/>
    </source>
</evidence>
<dbReference type="EMBL" id="KZ155838">
    <property type="protein sequence ID" value="OUS42428.1"/>
    <property type="molecule type" value="Genomic_DNA"/>
</dbReference>
<evidence type="ECO:0000256" key="3">
    <source>
        <dbReference type="SAM" id="Phobius"/>
    </source>
</evidence>
<dbReference type="InterPro" id="IPR050154">
    <property type="entry name" value="UbiB_kinase"/>
</dbReference>
<feature type="transmembrane region" description="Helical" evidence="3">
    <location>
        <begin position="127"/>
        <end position="153"/>
    </location>
</feature>
<dbReference type="GO" id="GO:0004672">
    <property type="term" value="F:protein kinase activity"/>
    <property type="evidence" value="ECO:0007669"/>
    <property type="project" value="InterPro"/>
</dbReference>
<dbReference type="Proteomes" id="UP000195557">
    <property type="component" value="Unassembled WGS sequence"/>
</dbReference>
<dbReference type="InterPro" id="IPR000719">
    <property type="entry name" value="Prot_kinase_dom"/>
</dbReference>
<feature type="transmembrane region" description="Helical" evidence="3">
    <location>
        <begin position="33"/>
        <end position="51"/>
    </location>
</feature>
<evidence type="ECO:0000259" key="4">
    <source>
        <dbReference type="PROSITE" id="PS50011"/>
    </source>
</evidence>
<dbReference type="PANTHER" id="PTHR10566">
    <property type="entry name" value="CHAPERONE-ACTIVITY OF BC1 COMPLEX CABC1 -RELATED"/>
    <property type="match status" value="1"/>
</dbReference>
<organism evidence="5">
    <name type="scientific">Ostreococcus tauri</name>
    <name type="common">Marine green alga</name>
    <dbReference type="NCBI Taxonomy" id="70448"/>
    <lineage>
        <taxon>Eukaryota</taxon>
        <taxon>Viridiplantae</taxon>
        <taxon>Chlorophyta</taxon>
        <taxon>Mamiellophyceae</taxon>
        <taxon>Mamiellales</taxon>
        <taxon>Bathycoccaceae</taxon>
        <taxon>Ostreococcus</taxon>
    </lineage>
</organism>
<evidence type="ECO:0000256" key="2">
    <source>
        <dbReference type="SAM" id="MobiDB-lite"/>
    </source>
</evidence>